<protein>
    <recommendedName>
        <fullName evidence="7">Serine protease</fullName>
        <ecNumber evidence="7">3.4.21.-</ecNumber>
    </recommendedName>
</protein>
<evidence type="ECO:0000256" key="3">
    <source>
        <dbReference type="ARBA" id="ARBA00022729"/>
    </source>
</evidence>
<evidence type="ECO:0000256" key="1">
    <source>
        <dbReference type="ARBA" id="ARBA00008764"/>
    </source>
</evidence>
<dbReference type="HOGENOM" id="CLU_073589_0_1_11"/>
<keyword evidence="3" id="KW-0732">Signal</keyword>
<dbReference type="PROSITE" id="PS00134">
    <property type="entry name" value="TRYPSIN_HIS"/>
    <property type="match status" value="1"/>
</dbReference>
<evidence type="ECO:0000256" key="7">
    <source>
        <dbReference type="RuleBase" id="RU004296"/>
    </source>
</evidence>
<evidence type="ECO:0000256" key="8">
    <source>
        <dbReference type="SAM" id="MobiDB-lite"/>
    </source>
</evidence>
<evidence type="ECO:0000259" key="10">
    <source>
        <dbReference type="SMART" id="SM00020"/>
    </source>
</evidence>
<dbReference type="OrthoDB" id="1855925at2"/>
<feature type="active site" description="Charge relay system" evidence="6">
    <location>
        <position position="241"/>
    </location>
</feature>
<organism evidence="11 12">
    <name type="scientific">Corynebacterium durum F0235</name>
    <dbReference type="NCBI Taxonomy" id="1035195"/>
    <lineage>
        <taxon>Bacteria</taxon>
        <taxon>Bacillati</taxon>
        <taxon>Actinomycetota</taxon>
        <taxon>Actinomycetes</taxon>
        <taxon>Mycobacteriales</taxon>
        <taxon>Corynebacteriaceae</taxon>
        <taxon>Corynebacterium</taxon>
    </lineage>
</organism>
<evidence type="ECO:0000256" key="2">
    <source>
        <dbReference type="ARBA" id="ARBA00022670"/>
    </source>
</evidence>
<evidence type="ECO:0000256" key="6">
    <source>
        <dbReference type="PIRSR" id="PIRSR608256-1"/>
    </source>
</evidence>
<feature type="domain" description="Peptidase S1" evidence="10">
    <location>
        <begin position="156"/>
        <end position="359"/>
    </location>
</feature>
<accession>L1MAA7</accession>
<evidence type="ECO:0000256" key="5">
    <source>
        <dbReference type="ARBA" id="ARBA00022825"/>
    </source>
</evidence>
<dbReference type="InterPro" id="IPR009003">
    <property type="entry name" value="Peptidase_S1_PA"/>
</dbReference>
<dbReference type="GO" id="GO:0004252">
    <property type="term" value="F:serine-type endopeptidase activity"/>
    <property type="evidence" value="ECO:0007669"/>
    <property type="project" value="InterPro"/>
</dbReference>
<evidence type="ECO:0000313" key="11">
    <source>
        <dbReference type="EMBL" id="EKX87861.1"/>
    </source>
</evidence>
<keyword evidence="2 7" id="KW-0645">Protease</keyword>
<dbReference type="Gene3D" id="2.40.10.10">
    <property type="entry name" value="Trypsin-like serine proteases"/>
    <property type="match status" value="2"/>
</dbReference>
<dbReference type="Pfam" id="PF00089">
    <property type="entry name" value="Trypsin"/>
    <property type="match status" value="1"/>
</dbReference>
<dbReference type="SMART" id="SM00020">
    <property type="entry name" value="Tryp_SPc"/>
    <property type="match status" value="1"/>
</dbReference>
<sequence>MTIVNRLSLIFSLNQLTLLLKLLRAILAGMDTTRVTRQHIASKRHIRLARGVVAVALTVTATWSGVGVSIAATPSNLPIEPVGYNVVDGKLDTNNPIANAEIQKDPGYSSTQPSGQANAQSPLVPKAQNLAGAEMGVNHLQEGALPNVVIGNDDRKEVSDTKQTPARWVGKLHSTTQSGGSSYCTASLISKDTVITAGHCVAKGQSKWTFAAGENKGQQPYGTAAAKQIWYDKKYGETGHDWAVIKLDSAVGEKTGWFGMNVPDTQKLVDTQATVIGYPGDKDNGAQWADRNKVVKVTDRQVVYQTDTFNGQSGSSVMDDKSMIFAIHTGGKTGENYGTILTGELFNVCANVAAASPAT</sequence>
<dbReference type="GO" id="GO:0006508">
    <property type="term" value="P:proteolysis"/>
    <property type="evidence" value="ECO:0007669"/>
    <property type="project" value="UniProtKB-KW"/>
</dbReference>
<evidence type="ECO:0000313" key="12">
    <source>
        <dbReference type="Proteomes" id="UP000010445"/>
    </source>
</evidence>
<dbReference type="InterPro" id="IPR008256">
    <property type="entry name" value="Peptidase_S1B"/>
</dbReference>
<keyword evidence="9" id="KW-0472">Membrane</keyword>
<feature type="transmembrane region" description="Helical" evidence="9">
    <location>
        <begin position="48"/>
        <end position="72"/>
    </location>
</feature>
<feature type="active site" description="Charge relay system" evidence="6">
    <location>
        <position position="199"/>
    </location>
</feature>
<name>L1MAA7_9CORY</name>
<dbReference type="eggNOG" id="COG3591">
    <property type="taxonomic scope" value="Bacteria"/>
</dbReference>
<dbReference type="InterPro" id="IPR043504">
    <property type="entry name" value="Peptidase_S1_PA_chymotrypsin"/>
</dbReference>
<evidence type="ECO:0000256" key="9">
    <source>
        <dbReference type="SAM" id="Phobius"/>
    </source>
</evidence>
<dbReference type="STRING" id="1035195.HMPREF9997_02639"/>
<keyword evidence="12" id="KW-1185">Reference proteome</keyword>
<evidence type="ECO:0000256" key="4">
    <source>
        <dbReference type="ARBA" id="ARBA00022801"/>
    </source>
</evidence>
<dbReference type="PRINTS" id="PR00839">
    <property type="entry name" value="V8PROTEASE"/>
</dbReference>
<proteinExistence type="inferred from homology"/>
<dbReference type="PATRIC" id="fig|1035195.3.peg.2360"/>
<keyword evidence="5 7" id="KW-0720">Serine protease</keyword>
<feature type="region of interest" description="Disordered" evidence="8">
    <location>
        <begin position="102"/>
        <end position="121"/>
    </location>
</feature>
<comment type="similarity">
    <text evidence="1 7">Belongs to the peptidase S1B family.</text>
</comment>
<dbReference type="EMBL" id="AMEM01000041">
    <property type="protein sequence ID" value="EKX87861.1"/>
    <property type="molecule type" value="Genomic_DNA"/>
</dbReference>
<dbReference type="InterPro" id="IPR001254">
    <property type="entry name" value="Trypsin_dom"/>
</dbReference>
<comment type="caution">
    <text evidence="11">The sequence shown here is derived from an EMBL/GenBank/DDBJ whole genome shotgun (WGS) entry which is preliminary data.</text>
</comment>
<dbReference type="InterPro" id="IPR050966">
    <property type="entry name" value="Glutamyl_endopeptidase"/>
</dbReference>
<dbReference type="Proteomes" id="UP000010445">
    <property type="component" value="Unassembled WGS sequence"/>
</dbReference>
<keyword evidence="9" id="KW-1133">Transmembrane helix</keyword>
<dbReference type="SUPFAM" id="SSF50494">
    <property type="entry name" value="Trypsin-like serine proteases"/>
    <property type="match status" value="1"/>
</dbReference>
<feature type="active site" description="Charge relay system" evidence="6">
    <location>
        <position position="313"/>
    </location>
</feature>
<keyword evidence="4 7" id="KW-0378">Hydrolase</keyword>
<feature type="compositionally biased region" description="Polar residues" evidence="8">
    <location>
        <begin position="108"/>
        <end position="121"/>
    </location>
</feature>
<dbReference type="EC" id="3.4.21.-" evidence="7"/>
<dbReference type="PANTHER" id="PTHR15462">
    <property type="entry name" value="SERINE PROTEASE"/>
    <property type="match status" value="1"/>
</dbReference>
<reference evidence="11 12" key="1">
    <citation type="submission" date="2012-05" db="EMBL/GenBank/DDBJ databases">
        <authorList>
            <person name="Weinstock G."/>
            <person name="Sodergren E."/>
            <person name="Lobos E.A."/>
            <person name="Fulton L."/>
            <person name="Fulton R."/>
            <person name="Courtney L."/>
            <person name="Fronick C."/>
            <person name="O'Laughlin M."/>
            <person name="Godfrey J."/>
            <person name="Wilson R.M."/>
            <person name="Miner T."/>
            <person name="Farmer C."/>
            <person name="Delehaunty K."/>
            <person name="Cordes M."/>
            <person name="Minx P."/>
            <person name="Tomlinson C."/>
            <person name="Chen J."/>
            <person name="Wollam A."/>
            <person name="Pepin K.H."/>
            <person name="Bhonagiri V."/>
            <person name="Zhang X."/>
            <person name="Suruliraj S."/>
            <person name="Warren W."/>
            <person name="Mitreva M."/>
            <person name="Mardis E.R."/>
            <person name="Wilson R.K."/>
        </authorList>
    </citation>
    <scope>NUCLEOTIDE SEQUENCE [LARGE SCALE GENOMIC DNA]</scope>
    <source>
        <strain evidence="11 12">F0235</strain>
    </source>
</reference>
<dbReference type="PANTHER" id="PTHR15462:SF8">
    <property type="entry name" value="SERINE PROTEASE"/>
    <property type="match status" value="1"/>
</dbReference>
<dbReference type="AlphaFoldDB" id="L1MAA7"/>
<dbReference type="InterPro" id="IPR018114">
    <property type="entry name" value="TRYPSIN_HIS"/>
</dbReference>
<gene>
    <name evidence="11" type="ORF">HMPREF9997_02639</name>
</gene>
<keyword evidence="9" id="KW-0812">Transmembrane</keyword>